<feature type="domain" description="HTH cro/C1-type" evidence="1">
    <location>
        <begin position="11"/>
        <end position="71"/>
    </location>
</feature>
<dbReference type="InterPro" id="IPR010982">
    <property type="entry name" value="Lambda_DNA-bd_dom_sf"/>
</dbReference>
<dbReference type="GO" id="GO:0003677">
    <property type="term" value="F:DNA binding"/>
    <property type="evidence" value="ECO:0007669"/>
    <property type="project" value="InterPro"/>
</dbReference>
<accession>A0A846X317</accession>
<dbReference type="SUPFAM" id="SSF47413">
    <property type="entry name" value="lambda repressor-like DNA-binding domains"/>
    <property type="match status" value="1"/>
</dbReference>
<evidence type="ECO:0000313" key="2">
    <source>
        <dbReference type="EMBL" id="NKY19744.1"/>
    </source>
</evidence>
<reference evidence="2 3" key="1">
    <citation type="submission" date="2020-04" db="EMBL/GenBank/DDBJ databases">
        <title>MicrobeNet Type strains.</title>
        <authorList>
            <person name="Nicholson A.C."/>
        </authorList>
    </citation>
    <scope>NUCLEOTIDE SEQUENCE [LARGE SCALE GENOMIC DNA]</scope>
    <source>
        <strain evidence="2 3">DSM 44113</strain>
    </source>
</reference>
<sequence length="156" mass="16556">MLTDDSLGAAIRRRREQLPLSQELFAKRVREQNEIPMAASVLARIEAGTRPARVPELVAIAASLGTTPTVLIAESDDADDPAAPARAAAQQAEQALRASLVAWAQAVGEWMTLAPDAADDAAPRNPEVVEIADSTAAAQVRDLVEQVPNLLTITSR</sequence>
<evidence type="ECO:0000259" key="1">
    <source>
        <dbReference type="PROSITE" id="PS50943"/>
    </source>
</evidence>
<dbReference type="CDD" id="cd00093">
    <property type="entry name" value="HTH_XRE"/>
    <property type="match status" value="1"/>
</dbReference>
<dbReference type="SMART" id="SM00530">
    <property type="entry name" value="HTH_XRE"/>
    <property type="match status" value="1"/>
</dbReference>
<name>A0A846X317_9ACTN</name>
<dbReference type="AlphaFoldDB" id="A0A846X317"/>
<gene>
    <name evidence="2" type="ORF">HF999_15375</name>
</gene>
<evidence type="ECO:0000313" key="3">
    <source>
        <dbReference type="Proteomes" id="UP000582646"/>
    </source>
</evidence>
<dbReference type="PROSITE" id="PS50943">
    <property type="entry name" value="HTH_CROC1"/>
    <property type="match status" value="1"/>
</dbReference>
<protein>
    <submittedName>
        <fullName evidence="2">Helix-turn-helix transcriptional regulator</fullName>
    </submittedName>
</protein>
<dbReference type="RefSeq" id="WP_168546734.1">
    <property type="nucleotide sequence ID" value="NZ_BAAAKS010000002.1"/>
</dbReference>
<dbReference type="EMBL" id="JAAXOQ010000021">
    <property type="protein sequence ID" value="NKY19744.1"/>
    <property type="molecule type" value="Genomic_DNA"/>
</dbReference>
<dbReference type="Pfam" id="PF13560">
    <property type="entry name" value="HTH_31"/>
    <property type="match status" value="1"/>
</dbReference>
<dbReference type="Gene3D" id="1.10.260.40">
    <property type="entry name" value="lambda repressor-like DNA-binding domains"/>
    <property type="match status" value="1"/>
</dbReference>
<keyword evidence="3" id="KW-1185">Reference proteome</keyword>
<comment type="caution">
    <text evidence="2">The sequence shown here is derived from an EMBL/GenBank/DDBJ whole genome shotgun (WGS) entry which is preliminary data.</text>
</comment>
<dbReference type="Proteomes" id="UP000582646">
    <property type="component" value="Unassembled WGS sequence"/>
</dbReference>
<proteinExistence type="predicted"/>
<organism evidence="2 3">
    <name type="scientific">Tsukamurella spumae</name>
    <dbReference type="NCBI Taxonomy" id="44753"/>
    <lineage>
        <taxon>Bacteria</taxon>
        <taxon>Bacillati</taxon>
        <taxon>Actinomycetota</taxon>
        <taxon>Actinomycetes</taxon>
        <taxon>Mycobacteriales</taxon>
        <taxon>Tsukamurellaceae</taxon>
        <taxon>Tsukamurella</taxon>
    </lineage>
</organism>
<dbReference type="InterPro" id="IPR001387">
    <property type="entry name" value="Cro/C1-type_HTH"/>
</dbReference>